<evidence type="ECO:0000313" key="2">
    <source>
        <dbReference type="Proteomes" id="UP001178281"/>
    </source>
</evidence>
<dbReference type="Proteomes" id="UP001178281">
    <property type="component" value="Unassembled WGS sequence"/>
</dbReference>
<gene>
    <name evidence="1" type="ORF">Q7X28_13370</name>
</gene>
<comment type="caution">
    <text evidence="1">The sequence shown here is derived from an EMBL/GenBank/DDBJ whole genome shotgun (WGS) entry which is preliminary data.</text>
</comment>
<organism evidence="1 2">
    <name type="scientific">Tsukamurella strandjordii</name>
    <dbReference type="NCBI Taxonomy" id="147577"/>
    <lineage>
        <taxon>Bacteria</taxon>
        <taxon>Bacillati</taxon>
        <taxon>Actinomycetota</taxon>
        <taxon>Actinomycetes</taxon>
        <taxon>Mycobacteriales</taxon>
        <taxon>Tsukamurellaceae</taxon>
        <taxon>Tsukamurella</taxon>
    </lineage>
</organism>
<dbReference type="AlphaFoldDB" id="A0AA90SM51"/>
<proteinExistence type="predicted"/>
<protein>
    <submittedName>
        <fullName evidence="1">Uncharacterized protein</fullName>
    </submittedName>
</protein>
<keyword evidence="2" id="KW-1185">Reference proteome</keyword>
<name>A0AA90SM51_9ACTN</name>
<reference evidence="1" key="1">
    <citation type="submission" date="2023-08" db="EMBL/GenBank/DDBJ databases">
        <title>The draft genome of Tsukamurella strandjordii strain 050030.</title>
        <authorList>
            <person name="Zhao F."/>
            <person name="Feng Y."/>
            <person name="Zong Z."/>
        </authorList>
    </citation>
    <scope>NUCLEOTIDE SEQUENCE</scope>
    <source>
        <strain evidence="1">050030</strain>
    </source>
</reference>
<sequence length="280" mass="31097">MTEFAYDNCSPTDEYAHTMLRPNSNDGPGAMEWLAPNGAGIDWVSEMVRVERPSFGLPITVELLQSAGGYHPDTAEALRAEIAGEGAGHVLFMLSWNVPWYLQDITGEHFYRPVDGDAPMIPREDASNTFPNGAYTYYPPADGWRATNPTADATERARALAEFEARRAQRQTEYNDAPVKRLALPITLLETPRSLAERITRMYLDTPRGRCARDVSAATDPDIRHCLPLSVIALFRKGASYYGIPVCRDCSASLADEVRANGERPAFFYLAQARWSDDTA</sequence>
<dbReference type="RefSeq" id="WP_305111673.1">
    <property type="nucleotide sequence ID" value="NZ_JAUTIX010000005.1"/>
</dbReference>
<accession>A0AA90SM51</accession>
<dbReference type="EMBL" id="JAUTIX010000005">
    <property type="protein sequence ID" value="MDP0398917.1"/>
    <property type="molecule type" value="Genomic_DNA"/>
</dbReference>
<evidence type="ECO:0000313" key="1">
    <source>
        <dbReference type="EMBL" id="MDP0398917.1"/>
    </source>
</evidence>